<protein>
    <submittedName>
        <fullName evidence="1">Uncharacterized protein</fullName>
    </submittedName>
</protein>
<evidence type="ECO:0000313" key="2">
    <source>
        <dbReference type="Proteomes" id="UP000727962"/>
    </source>
</evidence>
<comment type="caution">
    <text evidence="1">The sequence shown here is derived from an EMBL/GenBank/DDBJ whole genome shotgun (WGS) entry which is preliminary data.</text>
</comment>
<organism evidence="1 2">
    <name type="scientific">Fimbriimonas ginsengisoli</name>
    <dbReference type="NCBI Taxonomy" id="1005039"/>
    <lineage>
        <taxon>Bacteria</taxon>
        <taxon>Bacillati</taxon>
        <taxon>Armatimonadota</taxon>
        <taxon>Fimbriimonadia</taxon>
        <taxon>Fimbriimonadales</taxon>
        <taxon>Fimbriimonadaceae</taxon>
        <taxon>Fimbriimonas</taxon>
    </lineage>
</organism>
<accession>A0A931LUF1</accession>
<reference evidence="1" key="1">
    <citation type="submission" date="2020-07" db="EMBL/GenBank/DDBJ databases">
        <title>Huge and variable diversity of episymbiotic CPR bacteria and DPANN archaea in groundwater ecosystems.</title>
        <authorList>
            <person name="He C.Y."/>
            <person name="Keren R."/>
            <person name="Whittaker M."/>
            <person name="Farag I.F."/>
            <person name="Doudna J."/>
            <person name="Cate J.H.D."/>
            <person name="Banfield J.F."/>
        </authorList>
    </citation>
    <scope>NUCLEOTIDE SEQUENCE</scope>
    <source>
        <strain evidence="1">NC_groundwater_17_Pr7_B-0.1um_64_12</strain>
    </source>
</reference>
<dbReference type="Proteomes" id="UP000727962">
    <property type="component" value="Unassembled WGS sequence"/>
</dbReference>
<sequence length="138" mass="15564">MTLNEYAAERKLLLHERLKAGLEPHEGEFDAAIFREAKAKGEPQLGVTRYEPRAILLEFIYPDPGGAAIILTVRLDPPERIVFLPVPPWVVETIWQGDIDGSYHFESHARALLREYESCLAETANAGRFGPRAATHRE</sequence>
<gene>
    <name evidence="1" type="ORF">HYR64_04485</name>
</gene>
<dbReference type="AlphaFoldDB" id="A0A931LUF1"/>
<dbReference type="EMBL" id="JACOSL010000028">
    <property type="protein sequence ID" value="MBI1756348.1"/>
    <property type="molecule type" value="Genomic_DNA"/>
</dbReference>
<evidence type="ECO:0000313" key="1">
    <source>
        <dbReference type="EMBL" id="MBI1756348.1"/>
    </source>
</evidence>
<proteinExistence type="predicted"/>
<name>A0A931LUF1_FIMGI</name>